<dbReference type="AlphaFoldDB" id="I7FVD2"/>
<accession>I7FVD2</accession>
<organism evidence="1 2">
    <name type="scientific">Mycolicibacterium smegmatis (strain ATCC 700084 / mc(2)155)</name>
    <name type="common">Mycobacterium smegmatis</name>
    <dbReference type="NCBI Taxonomy" id="246196"/>
    <lineage>
        <taxon>Bacteria</taxon>
        <taxon>Bacillati</taxon>
        <taxon>Actinomycetota</taxon>
        <taxon>Actinomycetes</taxon>
        <taxon>Mycobacteriales</taxon>
        <taxon>Mycobacteriaceae</taxon>
        <taxon>Mycolicibacterium</taxon>
    </lineage>
</organism>
<dbReference type="RefSeq" id="WP_014878706.1">
    <property type="nucleotide sequence ID" value="NC_008596.1"/>
</dbReference>
<reference evidence="1 2" key="2">
    <citation type="journal article" date="2009" name="Genome Res.">
        <title>Ortho-proteogenomics: multiple proteomes investigation through orthology and a new MS-based protocol.</title>
        <authorList>
            <person name="Gallien S."/>
            <person name="Perrodou E."/>
            <person name="Carapito C."/>
            <person name="Deshayes C."/>
            <person name="Reyrat J.M."/>
            <person name="Van Dorsselaer A."/>
            <person name="Poch O."/>
            <person name="Schaeffer C."/>
            <person name="Lecompte O."/>
        </authorList>
    </citation>
    <scope>NUCLEOTIDE SEQUENCE [LARGE SCALE GENOMIC DNA]</scope>
    <source>
        <strain evidence="2">ATCC 700084 / mc(2)155</strain>
    </source>
</reference>
<dbReference type="KEGG" id="msg:MSMEI_6442"/>
<evidence type="ECO:0000313" key="1">
    <source>
        <dbReference type="EMBL" id="AFP42868.1"/>
    </source>
</evidence>
<reference evidence="1 2" key="1">
    <citation type="journal article" date="2007" name="Genome Biol.">
        <title>Interrupted coding sequences in Mycobacterium smegmatis: authentic mutations or sequencing errors?</title>
        <authorList>
            <person name="Deshayes C."/>
            <person name="Perrodou E."/>
            <person name="Gallien S."/>
            <person name="Euphrasie D."/>
            <person name="Schaeffer C."/>
            <person name="Van-Dorsselaer A."/>
            <person name="Poch O."/>
            <person name="Lecompte O."/>
            <person name="Reyrat J.M."/>
        </authorList>
    </citation>
    <scope>NUCLEOTIDE SEQUENCE [LARGE SCALE GENOMIC DNA]</scope>
    <source>
        <strain evidence="2">ATCC 700084 / mc(2)155</strain>
    </source>
</reference>
<dbReference type="EMBL" id="CP001663">
    <property type="protein sequence ID" value="AFP42868.1"/>
    <property type="molecule type" value="Genomic_DNA"/>
</dbReference>
<evidence type="ECO:0000313" key="2">
    <source>
        <dbReference type="Proteomes" id="UP000006158"/>
    </source>
</evidence>
<protein>
    <submittedName>
        <fullName evidence="1">Uncharacterized protein</fullName>
    </submittedName>
</protein>
<name>I7FVD2_MYCS2</name>
<dbReference type="Proteomes" id="UP000006158">
    <property type="component" value="Chromosome"/>
</dbReference>
<proteinExistence type="predicted"/>
<sequence>MLVDSNAPSVVAPCRHCEADTVWLKTLYGGWYLFDASMKLTQDTFEGNRFAVDRRTRLVIDLDCVHQARWPVRCLTLHKFRCPQSFDETKFYRHRPRQANDIDLTDLWRRLDAAERSQDDDQHWRALG</sequence>
<dbReference type="GeneID" id="93461210"/>
<gene>
    <name evidence="1" type="ordered locus">MSMEI_6442</name>
</gene>
<dbReference type="PATRIC" id="fig|246196.56.peg.6573"/>